<dbReference type="InterPro" id="IPR054314">
    <property type="entry name" value="Gins51_C"/>
</dbReference>
<evidence type="ECO:0000313" key="2">
    <source>
        <dbReference type="EMBL" id="EFK97898.1"/>
    </source>
</evidence>
<dbReference type="EMBL" id="ADZX01000003">
    <property type="protein sequence ID" value="EFK97898.1"/>
    <property type="molecule type" value="Genomic_DNA"/>
</dbReference>
<dbReference type="Pfam" id="PF22090">
    <property type="entry name" value="Gins51_C"/>
    <property type="match status" value="1"/>
</dbReference>
<dbReference type="Gene3D" id="3.40.5.50">
    <property type="match status" value="1"/>
</dbReference>
<gene>
    <name evidence="2" type="ORF">LDC_0040</name>
</gene>
<name>D9PEW2_9ZZZZ</name>
<sequence>MQPIAKNFISEVSNYLKEKKAIASQEDDGFSDTSIKTKKQLENALTLFKELMLRRRKKILTLVLIAAETGISKQDFENMFKIEKSLFEDLMKSIDISNKELNEALNGKAEEISKNQLVIFHEEMGEVMDVTGEKLGPFEKGQIANIPREIAKILIETGKCEVIEQ</sequence>
<evidence type="ECO:0000259" key="1">
    <source>
        <dbReference type="Pfam" id="PF22090"/>
    </source>
</evidence>
<feature type="domain" description="Gins51 C-terminal" evidence="1">
    <location>
        <begin position="118"/>
        <end position="161"/>
    </location>
</feature>
<comment type="caution">
    <text evidence="2">The sequence shown here is derived from an EMBL/GenBank/DDBJ whole genome shotgun (WGS) entry which is preliminary data.</text>
</comment>
<organism evidence="2">
    <name type="scientific">sediment metagenome</name>
    <dbReference type="NCBI Taxonomy" id="749907"/>
    <lineage>
        <taxon>unclassified sequences</taxon>
        <taxon>metagenomes</taxon>
        <taxon>ecological metagenomes</taxon>
    </lineage>
</organism>
<protein>
    <recommendedName>
        <fullName evidence="1">Gins51 C-terminal domain-containing protein</fullName>
    </recommendedName>
</protein>
<dbReference type="AlphaFoldDB" id="D9PEW2"/>
<accession>D9PEW2</accession>
<proteinExistence type="predicted"/>
<reference evidence="2" key="2">
    <citation type="journal article" date="2011" name="Microb. Ecol.">
        <title>Taxonomic and Functional Metagenomic Profiling of the Microbial Community in the Anoxic Sediment of a Sub-saline Shallow Lake (Laguna de Carrizo, Central Spain).</title>
        <authorList>
            <person name="Ferrer M."/>
            <person name="Guazzaroni M.E."/>
            <person name="Richter M."/>
            <person name="Garcia-Salamanca A."/>
            <person name="Yarza P."/>
            <person name="Suarez-Suarez A."/>
            <person name="Solano J."/>
            <person name="Alcaide M."/>
            <person name="van Dillewijn P."/>
            <person name="Molina-Henares M.A."/>
            <person name="Lopez-Cortes N."/>
            <person name="Al-Ramahi Y."/>
            <person name="Guerrero C."/>
            <person name="Acosta A."/>
            <person name="de Eugenio L.I."/>
            <person name="Martinez V."/>
            <person name="Marques S."/>
            <person name="Rojo F."/>
            <person name="Santero E."/>
            <person name="Genilloud O."/>
            <person name="Perez-Perez J."/>
            <person name="Rossello-Mora R."/>
            <person name="Ramos J.L."/>
        </authorList>
    </citation>
    <scope>NUCLEOTIDE SEQUENCE</scope>
</reference>
<reference evidence="2" key="1">
    <citation type="submission" date="2010-07" db="EMBL/GenBank/DDBJ databases">
        <authorList>
            <consortium name="CONSOLIDER consortium CSD2007-00005"/>
            <person name="Guazzaroni M.-E."/>
            <person name="Richter M."/>
            <person name="Garcia-Salamanca A."/>
            <person name="Yarza P."/>
            <person name="Ferrer M."/>
        </authorList>
    </citation>
    <scope>NUCLEOTIDE SEQUENCE</scope>
</reference>